<dbReference type="OrthoDB" id="695610at2759"/>
<gene>
    <name evidence="2" type="ORF">BS78_K016200</name>
</gene>
<keyword evidence="1" id="KW-0812">Transmembrane</keyword>
<evidence type="ECO:0000313" key="2">
    <source>
        <dbReference type="EMBL" id="KAJ1257449.1"/>
    </source>
</evidence>
<evidence type="ECO:0000313" key="3">
    <source>
        <dbReference type="Proteomes" id="UP001164776"/>
    </source>
</evidence>
<feature type="transmembrane region" description="Helical" evidence="1">
    <location>
        <begin position="247"/>
        <end position="268"/>
    </location>
</feature>
<sequence length="279" mass="31837">MDPPPRHPVTKKQRTIKNVVVNAHRQPTLRQQPDKNVVKYPHAPTARCVPAIFNAAFDHLTFYQRTRVQKMECDGLLLLRAERLGSRELLKFLFDRLDPCNMVINVGKGRGIHVTPFTVKQVLGIPDSGEDLPLRTNNEACKALSDFKALVGLQDSEDAHTSYLLKIMEDDTKYNSRMIADDLAIRIFFIFASNKLLFPSTDNNIRAKDVYLTRDLSRLPGMNWCKAVVDELRDAARTWRFDRMKKVCPSISGCAIFLIVSTLFSHAYTHAVKKLSYFV</sequence>
<name>A0A9W7XEF3_9POAL</name>
<proteinExistence type="predicted"/>
<dbReference type="PANTHER" id="PTHR34835:SF71">
    <property type="entry name" value="UBIQUITIN-LIKE PROTEASE FAMILY PROFILE DOMAIN-CONTAINING PROTEIN"/>
    <property type="match status" value="1"/>
</dbReference>
<dbReference type="PANTHER" id="PTHR34835">
    <property type="entry name" value="OS07G0283600 PROTEIN-RELATED"/>
    <property type="match status" value="1"/>
</dbReference>
<accession>A0A9W7XEF3</accession>
<dbReference type="Proteomes" id="UP001164776">
    <property type="component" value="Unassembled WGS sequence"/>
</dbReference>
<keyword evidence="1" id="KW-0472">Membrane</keyword>
<keyword evidence="3" id="KW-1185">Reference proteome</keyword>
<keyword evidence="1" id="KW-1133">Transmembrane helix</keyword>
<comment type="caution">
    <text evidence="2">The sequence shown here is derived from an EMBL/GenBank/DDBJ whole genome shotgun (WGS) entry which is preliminary data.</text>
</comment>
<protein>
    <submittedName>
        <fullName evidence="2">Uncharacterized protein</fullName>
    </submittedName>
</protein>
<reference evidence="2 3" key="1">
    <citation type="submission" date="2022-10" db="EMBL/GenBank/DDBJ databases">
        <title>WGS assembly of Paspalum vaginatum 540-79.</title>
        <authorList>
            <person name="Sun G."/>
            <person name="Wase N."/>
            <person name="Shu S."/>
            <person name="Jenkins J."/>
            <person name="Zhou B."/>
            <person name="Torres-Rodriguez J."/>
            <person name="Chen C."/>
            <person name="Sandor L."/>
            <person name="Plott C."/>
            <person name="Yoshinga Y."/>
            <person name="Daum C."/>
            <person name="Qi P."/>
            <person name="Barry K."/>
            <person name="Lipzen A."/>
            <person name="Berry L."/>
            <person name="Pedersen C."/>
            <person name="Gottilla T."/>
            <person name="Foltz A."/>
            <person name="Yu H."/>
            <person name="O'Malley R."/>
            <person name="Zhang C."/>
            <person name="Devos K."/>
            <person name="Sigmon B."/>
            <person name="Yu B."/>
            <person name="Obata T."/>
            <person name="Schmutz J."/>
            <person name="Schnable J."/>
        </authorList>
    </citation>
    <scope>NUCLEOTIDE SEQUENCE [LARGE SCALE GENOMIC DNA]</scope>
    <source>
        <strain evidence="3">cv. 540-79</strain>
    </source>
</reference>
<dbReference type="EMBL" id="MU629415">
    <property type="protein sequence ID" value="KAJ1257449.1"/>
    <property type="molecule type" value="Genomic_DNA"/>
</dbReference>
<dbReference type="AlphaFoldDB" id="A0A9W7XEF3"/>
<evidence type="ECO:0000256" key="1">
    <source>
        <dbReference type="SAM" id="Phobius"/>
    </source>
</evidence>
<organism evidence="2 3">
    <name type="scientific">Paspalum vaginatum</name>
    <name type="common">seashore paspalum</name>
    <dbReference type="NCBI Taxonomy" id="158149"/>
    <lineage>
        <taxon>Eukaryota</taxon>
        <taxon>Viridiplantae</taxon>
        <taxon>Streptophyta</taxon>
        <taxon>Embryophyta</taxon>
        <taxon>Tracheophyta</taxon>
        <taxon>Spermatophyta</taxon>
        <taxon>Magnoliopsida</taxon>
        <taxon>Liliopsida</taxon>
        <taxon>Poales</taxon>
        <taxon>Poaceae</taxon>
        <taxon>PACMAD clade</taxon>
        <taxon>Panicoideae</taxon>
        <taxon>Andropogonodae</taxon>
        <taxon>Paspaleae</taxon>
        <taxon>Paspalinae</taxon>
        <taxon>Paspalum</taxon>
    </lineage>
</organism>